<feature type="transmembrane region" description="Helical" evidence="5">
    <location>
        <begin position="296"/>
        <end position="315"/>
    </location>
</feature>
<sequence>MMKRLNRLWVLYSKEWLRLRRNPAALMAVGLLILMALLVSIESKASAQAKRASQGPCLVVYPAEDDFIRHLKANQHPRLPVRFQALPRAFEPGVRMDYPARVSCVAEIGMRNTDSAADTDSARAERRVLFRYAGTDLKQINGLSRWVLAGLAAYHSGDNIQQGLRPLPAKAAATASSTFDLGSSKSKAVVGAMLMFSTQFFVCCALFISLTAHERERGITQALAMTTAGPGEQWLAKFLFHLTLSLLASAAILQILMPVMLQAALSWLLIVCSSIGLISIATLLTSLSRSQTSASLMGFCYLMLVGVVFALAQNFPAFDVLRGFMFEFHSISLQTLLLDRPDKDFVVKGLIHTANLMIMPLLLMGLAIWVWKRRGWRQP</sequence>
<reference evidence="7 8" key="1">
    <citation type="submission" date="2018-10" db="EMBL/GenBank/DDBJ databases">
        <authorList>
            <person name="Chen W.-M."/>
        </authorList>
    </citation>
    <scope>NUCLEOTIDE SEQUENCE [LARGE SCALE GENOMIC DNA]</scope>
    <source>
        <strain evidence="7 8">H-5</strain>
    </source>
</reference>
<evidence type="ECO:0000256" key="3">
    <source>
        <dbReference type="ARBA" id="ARBA00022989"/>
    </source>
</evidence>
<feature type="transmembrane region" description="Helical" evidence="5">
    <location>
        <begin position="350"/>
        <end position="371"/>
    </location>
</feature>
<evidence type="ECO:0000256" key="4">
    <source>
        <dbReference type="ARBA" id="ARBA00023136"/>
    </source>
</evidence>
<feature type="transmembrane region" description="Helical" evidence="5">
    <location>
        <begin position="188"/>
        <end position="213"/>
    </location>
</feature>
<dbReference type="Proteomes" id="UP000275137">
    <property type="component" value="Unassembled WGS sequence"/>
</dbReference>
<dbReference type="GO" id="GO:0140359">
    <property type="term" value="F:ABC-type transporter activity"/>
    <property type="evidence" value="ECO:0007669"/>
    <property type="project" value="InterPro"/>
</dbReference>
<dbReference type="RefSeq" id="WP_123237982.1">
    <property type="nucleotide sequence ID" value="NZ_RJVP01000006.1"/>
</dbReference>
<evidence type="ECO:0000313" key="7">
    <source>
        <dbReference type="EMBL" id="ROH85328.1"/>
    </source>
</evidence>
<dbReference type="InterPro" id="IPR013525">
    <property type="entry name" value="ABC2_TM"/>
</dbReference>
<feature type="transmembrane region" description="Helical" evidence="5">
    <location>
        <begin position="234"/>
        <end position="257"/>
    </location>
</feature>
<gene>
    <name evidence="7" type="ORF">ED236_10770</name>
</gene>
<dbReference type="AlphaFoldDB" id="A0A3N0UYL4"/>
<evidence type="ECO:0000256" key="2">
    <source>
        <dbReference type="ARBA" id="ARBA00022692"/>
    </source>
</evidence>
<feature type="transmembrane region" description="Helical" evidence="5">
    <location>
        <begin position="263"/>
        <end position="284"/>
    </location>
</feature>
<evidence type="ECO:0000256" key="1">
    <source>
        <dbReference type="ARBA" id="ARBA00004141"/>
    </source>
</evidence>
<name>A0A3N0UYL4_9PROT</name>
<dbReference type="GO" id="GO:0016020">
    <property type="term" value="C:membrane"/>
    <property type="evidence" value="ECO:0007669"/>
    <property type="project" value="UniProtKB-SubCell"/>
</dbReference>
<dbReference type="Pfam" id="PF12698">
    <property type="entry name" value="ABC2_membrane_3"/>
    <property type="match status" value="1"/>
</dbReference>
<keyword evidence="2 5" id="KW-0812">Transmembrane</keyword>
<keyword evidence="8" id="KW-1185">Reference proteome</keyword>
<accession>A0A3N0UYL4</accession>
<dbReference type="PANTHER" id="PTHR43471">
    <property type="entry name" value="ABC TRANSPORTER PERMEASE"/>
    <property type="match status" value="1"/>
</dbReference>
<dbReference type="EMBL" id="RJVP01000006">
    <property type="protein sequence ID" value="ROH85328.1"/>
    <property type="molecule type" value="Genomic_DNA"/>
</dbReference>
<feature type="domain" description="ABC-2 type transporter transmembrane" evidence="6">
    <location>
        <begin position="184"/>
        <end position="316"/>
    </location>
</feature>
<organism evidence="7 8">
    <name type="scientific">Pseudomethylobacillus aquaticus</name>
    <dbReference type="NCBI Taxonomy" id="2676064"/>
    <lineage>
        <taxon>Bacteria</taxon>
        <taxon>Pseudomonadati</taxon>
        <taxon>Pseudomonadota</taxon>
        <taxon>Betaproteobacteria</taxon>
        <taxon>Nitrosomonadales</taxon>
        <taxon>Methylophilaceae</taxon>
        <taxon>Pseudomethylobacillus</taxon>
    </lineage>
</organism>
<comment type="subcellular location">
    <subcellularLocation>
        <location evidence="1">Membrane</location>
        <topology evidence="1">Multi-pass membrane protein</topology>
    </subcellularLocation>
</comment>
<protein>
    <submittedName>
        <fullName evidence="7">ABC transporter permease</fullName>
    </submittedName>
</protein>
<comment type="caution">
    <text evidence="7">The sequence shown here is derived from an EMBL/GenBank/DDBJ whole genome shotgun (WGS) entry which is preliminary data.</text>
</comment>
<keyword evidence="4 5" id="KW-0472">Membrane</keyword>
<keyword evidence="3 5" id="KW-1133">Transmembrane helix</keyword>
<proteinExistence type="predicted"/>
<evidence type="ECO:0000256" key="5">
    <source>
        <dbReference type="SAM" id="Phobius"/>
    </source>
</evidence>
<evidence type="ECO:0000313" key="8">
    <source>
        <dbReference type="Proteomes" id="UP000275137"/>
    </source>
</evidence>
<evidence type="ECO:0000259" key="6">
    <source>
        <dbReference type="Pfam" id="PF12698"/>
    </source>
</evidence>